<feature type="transmembrane region" description="Helical" evidence="5">
    <location>
        <begin position="20"/>
        <end position="44"/>
    </location>
</feature>
<accession>A0ABN9QGH8</accession>
<evidence type="ECO:0008006" key="8">
    <source>
        <dbReference type="Google" id="ProtNLM"/>
    </source>
</evidence>
<dbReference type="PANTHER" id="PTHR13531">
    <property type="entry name" value="GEO07735P1-RELATED-RELATED"/>
    <property type="match status" value="1"/>
</dbReference>
<name>A0ABN9QGH8_9DINO</name>
<comment type="subcellular location">
    <subcellularLocation>
        <location evidence="1">Membrane</location>
        <topology evidence="1">Multi-pass membrane protein</topology>
    </subcellularLocation>
</comment>
<dbReference type="Proteomes" id="UP001189429">
    <property type="component" value="Unassembled WGS sequence"/>
</dbReference>
<dbReference type="EMBL" id="CAUYUJ010003125">
    <property type="protein sequence ID" value="CAK0804004.1"/>
    <property type="molecule type" value="Genomic_DNA"/>
</dbReference>
<evidence type="ECO:0000256" key="3">
    <source>
        <dbReference type="ARBA" id="ARBA00022989"/>
    </source>
</evidence>
<evidence type="ECO:0000256" key="4">
    <source>
        <dbReference type="ARBA" id="ARBA00023136"/>
    </source>
</evidence>
<sequence length="205" mass="21883">MRGVDGSVAPRSSLPLQLLLWLDGHVTLLLSGIVMALLVVKPFFLPYPRGRPEAEFILAACHPAVQSVRIWLGTAGNKQERPSLLAGFLWLTAWPALVTCFFWRLQLFGLRLECGAALLALVLTGLETVGGIAAALSCCDRVSDLVHVVAAPGRGRAVRVCEPAVDLPVRRRRVLACAVRVAVLPGRVAASCAVVGSLALFAVFL</sequence>
<feature type="transmembrane region" description="Helical" evidence="5">
    <location>
        <begin position="115"/>
        <end position="136"/>
    </location>
</feature>
<feature type="transmembrane region" description="Helical" evidence="5">
    <location>
        <begin position="84"/>
        <end position="103"/>
    </location>
</feature>
<reference evidence="6" key="1">
    <citation type="submission" date="2023-10" db="EMBL/GenBank/DDBJ databases">
        <authorList>
            <person name="Chen Y."/>
            <person name="Shah S."/>
            <person name="Dougan E. K."/>
            <person name="Thang M."/>
            <person name="Chan C."/>
        </authorList>
    </citation>
    <scope>NUCLEOTIDE SEQUENCE [LARGE SCALE GENOMIC DNA]</scope>
</reference>
<evidence type="ECO:0000256" key="2">
    <source>
        <dbReference type="ARBA" id="ARBA00022692"/>
    </source>
</evidence>
<dbReference type="Pfam" id="PF09799">
    <property type="entry name" value="Transmemb_17"/>
    <property type="match status" value="1"/>
</dbReference>
<evidence type="ECO:0000313" key="6">
    <source>
        <dbReference type="EMBL" id="CAK0804004.1"/>
    </source>
</evidence>
<evidence type="ECO:0000313" key="7">
    <source>
        <dbReference type="Proteomes" id="UP001189429"/>
    </source>
</evidence>
<proteinExistence type="predicted"/>
<keyword evidence="2 5" id="KW-0812">Transmembrane</keyword>
<keyword evidence="3 5" id="KW-1133">Transmembrane helix</keyword>
<keyword evidence="7" id="KW-1185">Reference proteome</keyword>
<gene>
    <name evidence="6" type="ORF">PCOR1329_LOCUS10948</name>
</gene>
<organism evidence="6 7">
    <name type="scientific">Prorocentrum cordatum</name>
    <dbReference type="NCBI Taxonomy" id="2364126"/>
    <lineage>
        <taxon>Eukaryota</taxon>
        <taxon>Sar</taxon>
        <taxon>Alveolata</taxon>
        <taxon>Dinophyceae</taxon>
        <taxon>Prorocentrales</taxon>
        <taxon>Prorocentraceae</taxon>
        <taxon>Prorocentrum</taxon>
    </lineage>
</organism>
<evidence type="ECO:0000256" key="5">
    <source>
        <dbReference type="SAM" id="Phobius"/>
    </source>
</evidence>
<protein>
    <recommendedName>
        <fullName evidence="8">Dolichol kinase</fullName>
    </recommendedName>
</protein>
<dbReference type="InterPro" id="IPR019184">
    <property type="entry name" value="Uncharacterised_TM-17"/>
</dbReference>
<keyword evidence="4 5" id="KW-0472">Membrane</keyword>
<comment type="caution">
    <text evidence="6">The sequence shown here is derived from an EMBL/GenBank/DDBJ whole genome shotgun (WGS) entry which is preliminary data.</text>
</comment>
<evidence type="ECO:0000256" key="1">
    <source>
        <dbReference type="ARBA" id="ARBA00004141"/>
    </source>
</evidence>